<gene>
    <name evidence="2" type="ORF">I3679_018855</name>
</gene>
<dbReference type="Pfam" id="PF01022">
    <property type="entry name" value="HTH_5"/>
    <property type="match status" value="1"/>
</dbReference>
<name>A0ABD5LUW7_PROMI</name>
<proteinExistence type="predicted"/>
<dbReference type="InterPro" id="IPR036390">
    <property type="entry name" value="WH_DNA-bd_sf"/>
</dbReference>
<evidence type="ECO:0000259" key="1">
    <source>
        <dbReference type="Pfam" id="PF01022"/>
    </source>
</evidence>
<sequence>MTQRAEVIRKILRNGPEPARQLANIMNISQPTLSRALKMLSNDIVQIGSGRSIQYALRDGSRGFNSVPIYRINEEGKIKLLGKLTPVYPAGFVMEQVDNVNRYSEGLPWWLFDMRPQGYLGRAYAATYSAELGLPHNPDSWSDTDIIRALIAHGHDAVGNLLIGNRQKHFLAMPIPAVVARSTTYPTLARAVSSGKILAHPQVANNPNFVPIPIEAMSSLNLRLLTIMLSASVGVISCKLSILP</sequence>
<comment type="caution">
    <text evidence="2">The sequence shown here is derived from an EMBL/GenBank/DDBJ whole genome shotgun (WGS) entry which is preliminary data.</text>
</comment>
<dbReference type="AlphaFoldDB" id="A0ABD5LUW7"/>
<accession>A0ABD5LUW7</accession>
<dbReference type="SUPFAM" id="SSF46785">
    <property type="entry name" value="Winged helix' DNA-binding domain"/>
    <property type="match status" value="1"/>
</dbReference>
<dbReference type="InterPro" id="IPR011991">
    <property type="entry name" value="ArsR-like_HTH"/>
</dbReference>
<evidence type="ECO:0000313" key="2">
    <source>
        <dbReference type="EMBL" id="MEY2345116.1"/>
    </source>
</evidence>
<protein>
    <submittedName>
        <fullName evidence="2">ArsR family transcriptional regulator</fullName>
    </submittedName>
</protein>
<dbReference type="CDD" id="cd00090">
    <property type="entry name" value="HTH_ARSR"/>
    <property type="match status" value="1"/>
</dbReference>
<dbReference type="InterPro" id="IPR001845">
    <property type="entry name" value="HTH_ArsR_DNA-bd_dom"/>
</dbReference>
<feature type="domain" description="HTH arsR-type" evidence="1">
    <location>
        <begin position="10"/>
        <end position="41"/>
    </location>
</feature>
<reference evidence="2" key="1">
    <citation type="submission" date="2021-05" db="EMBL/GenBank/DDBJ databases">
        <title>First report of NDM-5 and VEB-6 producing Proteus mirabilis isolated from blood of a sepsis patient in Kolkata, India.</title>
        <authorList>
            <person name="Halder G."/>
            <person name="Chaudhuri B."/>
            <person name="Dutta S."/>
        </authorList>
    </citation>
    <scope>NUCLEOTIDE SEQUENCE [LARGE SCALE GENOMIC DNA]</scope>
    <source>
        <strain evidence="2">7049</strain>
    </source>
</reference>
<dbReference type="GO" id="GO:0006355">
    <property type="term" value="P:regulation of DNA-templated transcription"/>
    <property type="evidence" value="ECO:0007669"/>
    <property type="project" value="UniProtKB-ARBA"/>
</dbReference>
<dbReference type="EMBL" id="JADQCH020000002">
    <property type="protein sequence ID" value="MEY2345116.1"/>
    <property type="molecule type" value="Genomic_DNA"/>
</dbReference>
<organism evidence="2">
    <name type="scientific">Proteus mirabilis</name>
    <dbReference type="NCBI Taxonomy" id="584"/>
    <lineage>
        <taxon>Bacteria</taxon>
        <taxon>Pseudomonadati</taxon>
        <taxon>Pseudomonadota</taxon>
        <taxon>Gammaproteobacteria</taxon>
        <taxon>Enterobacterales</taxon>
        <taxon>Morganellaceae</taxon>
        <taxon>Proteus</taxon>
    </lineage>
</organism>